<gene>
    <name evidence="2" type="ORF">E2I00_018255</name>
</gene>
<feature type="chain" id="PRO_5024805120" evidence="1">
    <location>
        <begin position="20"/>
        <end position="123"/>
    </location>
</feature>
<dbReference type="Gene3D" id="2.60.490.10">
    <property type="entry name" value="atp-gated p2x4 ion channel domain"/>
    <property type="match status" value="1"/>
</dbReference>
<evidence type="ECO:0000313" key="2">
    <source>
        <dbReference type="EMBL" id="KAB0400246.1"/>
    </source>
</evidence>
<feature type="signal peptide" evidence="1">
    <location>
        <begin position="1"/>
        <end position="19"/>
    </location>
</feature>
<sequence length="123" mass="13120">MNRAVQLLILAYVIGTVSPLPALQEENSLFIMTNMIVTMNQTQGLCPEVGSFLGKSLGSHTHLSVPVPLWVGPGHVKPVFTGSSFSRFQIRPLCVNLMPPVLLALQAPTAMVQTCGCDSTADA</sequence>
<dbReference type="Proteomes" id="UP000437017">
    <property type="component" value="Unassembled WGS sequence"/>
</dbReference>
<reference evidence="2 3" key="1">
    <citation type="journal article" date="2019" name="PLoS ONE">
        <title>Genomic analyses reveal an absence of contemporary introgressive admixture between fin whales and blue whales, despite known hybrids.</title>
        <authorList>
            <person name="Westbury M.V."/>
            <person name="Petersen B."/>
            <person name="Lorenzen E.D."/>
        </authorList>
    </citation>
    <scope>NUCLEOTIDE SEQUENCE [LARGE SCALE GENOMIC DNA]</scope>
    <source>
        <strain evidence="2">FinWhale-01</strain>
    </source>
</reference>
<accession>A0A643CJ28</accession>
<keyword evidence="3" id="KW-1185">Reference proteome</keyword>
<keyword evidence="1" id="KW-0732">Signal</keyword>
<protein>
    <submittedName>
        <fullName evidence="2">Uncharacterized protein</fullName>
    </submittedName>
</protein>
<comment type="caution">
    <text evidence="2">The sequence shown here is derived from an EMBL/GenBank/DDBJ whole genome shotgun (WGS) entry which is preliminary data.</text>
</comment>
<dbReference type="InterPro" id="IPR027309">
    <property type="entry name" value="P2X_extracellular_dom_sf"/>
</dbReference>
<organism evidence="2 3">
    <name type="scientific">Balaenoptera physalus</name>
    <name type="common">Fin whale</name>
    <name type="synonym">Balaena physalus</name>
    <dbReference type="NCBI Taxonomy" id="9770"/>
    <lineage>
        <taxon>Eukaryota</taxon>
        <taxon>Metazoa</taxon>
        <taxon>Chordata</taxon>
        <taxon>Craniata</taxon>
        <taxon>Vertebrata</taxon>
        <taxon>Euteleostomi</taxon>
        <taxon>Mammalia</taxon>
        <taxon>Eutheria</taxon>
        <taxon>Laurasiatheria</taxon>
        <taxon>Artiodactyla</taxon>
        <taxon>Whippomorpha</taxon>
        <taxon>Cetacea</taxon>
        <taxon>Mysticeti</taxon>
        <taxon>Balaenopteridae</taxon>
        <taxon>Balaenoptera</taxon>
    </lineage>
</organism>
<dbReference type="AlphaFoldDB" id="A0A643CJ28"/>
<evidence type="ECO:0000256" key="1">
    <source>
        <dbReference type="SAM" id="SignalP"/>
    </source>
</evidence>
<proteinExistence type="predicted"/>
<dbReference type="EMBL" id="SGJD01001378">
    <property type="protein sequence ID" value="KAB0400246.1"/>
    <property type="molecule type" value="Genomic_DNA"/>
</dbReference>
<evidence type="ECO:0000313" key="3">
    <source>
        <dbReference type="Proteomes" id="UP000437017"/>
    </source>
</evidence>
<name>A0A643CJ28_BALPH</name>